<reference evidence="1" key="1">
    <citation type="submission" date="2014-11" db="EMBL/GenBank/DDBJ databases">
        <authorList>
            <person name="Amaro Gonzalez C."/>
        </authorList>
    </citation>
    <scope>NUCLEOTIDE SEQUENCE</scope>
</reference>
<name>A0A0E9VTW1_ANGAN</name>
<dbReference type="EMBL" id="GBXM01027854">
    <property type="protein sequence ID" value="JAH80723.1"/>
    <property type="molecule type" value="Transcribed_RNA"/>
</dbReference>
<sequence length="92" mass="10643">MGKRKVACVCNWLIVETREYVVTEAGQLIGCSRSFLAELVLRIFMCPLTRIVDEVSDVSCPHTFGHVVFLCKFLLTYIHINDYVYTFHVHVF</sequence>
<reference evidence="1" key="2">
    <citation type="journal article" date="2015" name="Fish Shellfish Immunol.">
        <title>Early steps in the European eel (Anguilla anguilla)-Vibrio vulnificus interaction in the gills: Role of the RtxA13 toxin.</title>
        <authorList>
            <person name="Callol A."/>
            <person name="Pajuelo D."/>
            <person name="Ebbesson L."/>
            <person name="Teles M."/>
            <person name="MacKenzie S."/>
            <person name="Amaro C."/>
        </authorList>
    </citation>
    <scope>NUCLEOTIDE SEQUENCE</scope>
</reference>
<dbReference type="AlphaFoldDB" id="A0A0E9VTW1"/>
<protein>
    <submittedName>
        <fullName evidence="1">Uncharacterized protein</fullName>
    </submittedName>
</protein>
<evidence type="ECO:0000313" key="1">
    <source>
        <dbReference type="EMBL" id="JAH80723.1"/>
    </source>
</evidence>
<accession>A0A0E9VTW1</accession>
<proteinExistence type="predicted"/>
<organism evidence="1">
    <name type="scientific">Anguilla anguilla</name>
    <name type="common">European freshwater eel</name>
    <name type="synonym">Muraena anguilla</name>
    <dbReference type="NCBI Taxonomy" id="7936"/>
    <lineage>
        <taxon>Eukaryota</taxon>
        <taxon>Metazoa</taxon>
        <taxon>Chordata</taxon>
        <taxon>Craniata</taxon>
        <taxon>Vertebrata</taxon>
        <taxon>Euteleostomi</taxon>
        <taxon>Actinopterygii</taxon>
        <taxon>Neopterygii</taxon>
        <taxon>Teleostei</taxon>
        <taxon>Anguilliformes</taxon>
        <taxon>Anguillidae</taxon>
        <taxon>Anguilla</taxon>
    </lineage>
</organism>